<evidence type="ECO:0000313" key="3">
    <source>
        <dbReference type="Proteomes" id="UP001054902"/>
    </source>
</evidence>
<protein>
    <submittedName>
        <fullName evidence="2">Uncharacterized protein</fullName>
    </submittedName>
</protein>
<keyword evidence="3" id="KW-1185">Reference proteome</keyword>
<feature type="region of interest" description="Disordered" evidence="1">
    <location>
        <begin position="285"/>
        <end position="341"/>
    </location>
</feature>
<feature type="compositionally biased region" description="Polar residues" evidence="1">
    <location>
        <begin position="307"/>
        <end position="316"/>
    </location>
</feature>
<proteinExistence type="predicted"/>
<name>A0AAD3H2Y1_9STRA</name>
<dbReference type="EMBL" id="BLLK01000029">
    <property type="protein sequence ID" value="GFH48647.1"/>
    <property type="molecule type" value="Genomic_DNA"/>
</dbReference>
<sequence>MPGGSPRVERAANIRIQHPNLSTEDAMKLAGYTEEEARDSKRQSNVRQKTHRLTKGRKRGSSQFSLSGQKRQFETISGFEQDDRPSSRQDTSLNPFPLDFAQGVATSDPHLFTPDRESADPAGMPSLDRHRTPGSARSEKAARITLENPNLSIENAMRLAGFSDEEIQDTFRRNDIIQISNIMKVNSTRAKGKKIGAGISSELRDQLTAMDRKIEANFSMLEQRVDMKLKELEGRLTDRMNHFDQQFALITKALGVQNPVPYDQQEKQSSSAMHVPYSRQSYQYQYPSQYGGPLPPHEQQPYGIHPYNSQNRYGTNQPLPHPQPHPPNRSESPHPPATTNL</sequence>
<feature type="compositionally biased region" description="Polar residues" evidence="1">
    <location>
        <begin position="61"/>
        <end position="70"/>
    </location>
</feature>
<feature type="compositionally biased region" description="Basic residues" evidence="1">
    <location>
        <begin position="48"/>
        <end position="60"/>
    </location>
</feature>
<accession>A0AAD3H2Y1</accession>
<comment type="caution">
    <text evidence="2">The sequence shown here is derived from an EMBL/GenBank/DDBJ whole genome shotgun (WGS) entry which is preliminary data.</text>
</comment>
<feature type="region of interest" description="Disordered" evidence="1">
    <location>
        <begin position="1"/>
        <end position="141"/>
    </location>
</feature>
<organism evidence="2 3">
    <name type="scientific">Chaetoceros tenuissimus</name>
    <dbReference type="NCBI Taxonomy" id="426638"/>
    <lineage>
        <taxon>Eukaryota</taxon>
        <taxon>Sar</taxon>
        <taxon>Stramenopiles</taxon>
        <taxon>Ochrophyta</taxon>
        <taxon>Bacillariophyta</taxon>
        <taxon>Coscinodiscophyceae</taxon>
        <taxon>Chaetocerotophycidae</taxon>
        <taxon>Chaetocerotales</taxon>
        <taxon>Chaetocerotaceae</taxon>
        <taxon>Chaetoceros</taxon>
    </lineage>
</organism>
<gene>
    <name evidence="2" type="ORF">CTEN210_05123</name>
</gene>
<dbReference type="AlphaFoldDB" id="A0AAD3H2Y1"/>
<evidence type="ECO:0000256" key="1">
    <source>
        <dbReference type="SAM" id="MobiDB-lite"/>
    </source>
</evidence>
<reference evidence="2 3" key="1">
    <citation type="journal article" date="2021" name="Sci. Rep.">
        <title>The genome of the diatom Chaetoceros tenuissimus carries an ancient integrated fragment of an extant virus.</title>
        <authorList>
            <person name="Hongo Y."/>
            <person name="Kimura K."/>
            <person name="Takaki Y."/>
            <person name="Yoshida Y."/>
            <person name="Baba S."/>
            <person name="Kobayashi G."/>
            <person name="Nagasaki K."/>
            <person name="Hano T."/>
            <person name="Tomaru Y."/>
        </authorList>
    </citation>
    <scope>NUCLEOTIDE SEQUENCE [LARGE SCALE GENOMIC DNA]</scope>
    <source>
        <strain evidence="2 3">NIES-3715</strain>
    </source>
</reference>
<feature type="compositionally biased region" description="Basic and acidic residues" evidence="1">
    <location>
        <begin position="127"/>
        <end position="141"/>
    </location>
</feature>
<dbReference type="Proteomes" id="UP001054902">
    <property type="component" value="Unassembled WGS sequence"/>
</dbReference>
<evidence type="ECO:0000313" key="2">
    <source>
        <dbReference type="EMBL" id="GFH48647.1"/>
    </source>
</evidence>